<organism evidence="2 3">
    <name type="scientific">Haloferax larsenii</name>
    <dbReference type="NCBI Taxonomy" id="302484"/>
    <lineage>
        <taxon>Archaea</taxon>
        <taxon>Methanobacteriati</taxon>
        <taxon>Methanobacteriota</taxon>
        <taxon>Stenosarchaea group</taxon>
        <taxon>Halobacteria</taxon>
        <taxon>Halobacteriales</taxon>
        <taxon>Haloferacaceae</taxon>
        <taxon>Haloferax</taxon>
    </lineage>
</organism>
<evidence type="ECO:0000313" key="3">
    <source>
        <dbReference type="Proteomes" id="UP000183894"/>
    </source>
</evidence>
<protein>
    <recommendedName>
        <fullName evidence="1">DUF7511 domain-containing protein</fullName>
    </recommendedName>
</protein>
<dbReference type="InterPro" id="IPR055933">
    <property type="entry name" value="DUF7511"/>
</dbReference>
<gene>
    <name evidence="2" type="ORF">SAMN04488691_101768</name>
</gene>
<evidence type="ECO:0000259" key="1">
    <source>
        <dbReference type="Pfam" id="PF24351"/>
    </source>
</evidence>
<reference evidence="2 3" key="1">
    <citation type="submission" date="2016-10" db="EMBL/GenBank/DDBJ databases">
        <authorList>
            <person name="de Groot N.N."/>
        </authorList>
    </citation>
    <scope>NUCLEOTIDE SEQUENCE [LARGE SCALE GENOMIC DNA]</scope>
    <source>
        <strain evidence="2 3">CDM_5</strain>
    </source>
</reference>
<proteinExistence type="predicted"/>
<name>A0A1H7I4T3_HALLR</name>
<dbReference type="RefSeq" id="WP_074792166.1">
    <property type="nucleotide sequence ID" value="NZ_FOAD01000001.1"/>
</dbReference>
<sequence>MGSESTHTPGAEREPEVTPRLTARIVVGDDGESECTIHPADATSEELLTTWITAVGDSFVELAAMR</sequence>
<dbReference type="AlphaFoldDB" id="A0A1H7I4T3"/>
<dbReference type="OrthoDB" id="186853at2157"/>
<dbReference type="Proteomes" id="UP000183894">
    <property type="component" value="Unassembled WGS sequence"/>
</dbReference>
<accession>A0A1H7I4T3</accession>
<dbReference type="EMBL" id="FOAD01000001">
    <property type="protein sequence ID" value="SEK56777.1"/>
    <property type="molecule type" value="Genomic_DNA"/>
</dbReference>
<evidence type="ECO:0000313" key="2">
    <source>
        <dbReference type="EMBL" id="SEK56777.1"/>
    </source>
</evidence>
<dbReference type="Pfam" id="PF24351">
    <property type="entry name" value="DUF7511"/>
    <property type="match status" value="1"/>
</dbReference>
<feature type="domain" description="DUF7511" evidence="1">
    <location>
        <begin position="21"/>
        <end position="66"/>
    </location>
</feature>